<keyword evidence="5" id="KW-0804">Transcription</keyword>
<evidence type="ECO:0000256" key="1">
    <source>
        <dbReference type="ARBA" id="ARBA00010641"/>
    </source>
</evidence>
<dbReference type="PANTHER" id="PTHR43133:SF8">
    <property type="entry name" value="RNA POLYMERASE SIGMA FACTOR HI_1459-RELATED"/>
    <property type="match status" value="1"/>
</dbReference>
<reference evidence="8 9" key="1">
    <citation type="journal article" date="2019" name="Appl. Environ. Microbiol.">
        <title>Clostridium scindens ATCC 35704: integration of nutritional requirements, the complete genome sequence, and global transcriptional responses to bile acids.</title>
        <authorList>
            <person name="Devendran S."/>
            <person name="Shrestha R."/>
            <person name="Alves J.M.P."/>
            <person name="Wolf P.G."/>
            <person name="Ly L."/>
            <person name="Hernandez A.G."/>
            <person name="Mendez-Garcia C."/>
            <person name="Inboden A."/>
            <person name="Wiley J."/>
            <person name="Paul O."/>
            <person name="Allen A."/>
            <person name="Springer E."/>
            <person name="Wright C.L."/>
            <person name="Fields C.J."/>
            <person name="Daniel S.L."/>
            <person name="Ridlon J.M."/>
        </authorList>
    </citation>
    <scope>NUCLEOTIDE SEQUENCE [LARGE SCALE GENOMIC DNA]</scope>
    <source>
        <strain evidence="8 9">ATCC 35704</strain>
    </source>
</reference>
<dbReference type="Gene3D" id="1.10.10.10">
    <property type="entry name" value="Winged helix-like DNA-binding domain superfamily/Winged helix DNA-binding domain"/>
    <property type="match status" value="1"/>
</dbReference>
<evidence type="ECO:0000313" key="9">
    <source>
        <dbReference type="Proteomes" id="UP000289664"/>
    </source>
</evidence>
<dbReference type="SUPFAM" id="SSF88659">
    <property type="entry name" value="Sigma3 and sigma4 domains of RNA polymerase sigma factors"/>
    <property type="match status" value="1"/>
</dbReference>
<dbReference type="InterPro" id="IPR007627">
    <property type="entry name" value="RNA_pol_sigma70_r2"/>
</dbReference>
<feature type="domain" description="RNA polymerase sigma factor 70 region 4 type 2" evidence="7">
    <location>
        <begin position="136"/>
        <end position="172"/>
    </location>
</feature>
<keyword evidence="4" id="KW-0238">DNA-binding</keyword>
<dbReference type="GO" id="GO:0006352">
    <property type="term" value="P:DNA-templated transcription initiation"/>
    <property type="evidence" value="ECO:0007669"/>
    <property type="project" value="InterPro"/>
</dbReference>
<dbReference type="Gene3D" id="1.10.1740.10">
    <property type="match status" value="1"/>
</dbReference>
<dbReference type="EMBL" id="CP036170">
    <property type="protein sequence ID" value="QBF73643.1"/>
    <property type="molecule type" value="Genomic_DNA"/>
</dbReference>
<dbReference type="Pfam" id="PF04542">
    <property type="entry name" value="Sigma70_r2"/>
    <property type="match status" value="1"/>
</dbReference>
<dbReference type="Pfam" id="PF08281">
    <property type="entry name" value="Sigma70_r4_2"/>
    <property type="match status" value="1"/>
</dbReference>
<dbReference type="Proteomes" id="UP000289664">
    <property type="component" value="Chromosome"/>
</dbReference>
<evidence type="ECO:0000256" key="3">
    <source>
        <dbReference type="ARBA" id="ARBA00023082"/>
    </source>
</evidence>
<dbReference type="InterPro" id="IPR013249">
    <property type="entry name" value="RNA_pol_sigma70_r4_t2"/>
</dbReference>
<evidence type="ECO:0000256" key="2">
    <source>
        <dbReference type="ARBA" id="ARBA00023015"/>
    </source>
</evidence>
<dbReference type="KEGG" id="csci:HDCHBGLK_01018"/>
<keyword evidence="2" id="KW-0805">Transcription regulation</keyword>
<dbReference type="InterPro" id="IPR039425">
    <property type="entry name" value="RNA_pol_sigma-70-like"/>
</dbReference>
<sequence length="187" mass="22073">MSVESIGKVAFDVIYEDNVELVYKVAAKYCGNHHTAEEIAQSVFIKLYMNMDHVNLDAVRPWLVLTTKYMALNVIRDRKREVLIDDLLYEKHEKAPSDFDHSTEDVFIRKLKERASRELVKDIFSALYDLNPSWYEAVTITYVLEKPQKEVAEIMGVKLETLHSMLYRAKKWIRKHFEEQFDRLNKA</sequence>
<dbReference type="InterPro" id="IPR036388">
    <property type="entry name" value="WH-like_DNA-bd_sf"/>
</dbReference>
<protein>
    <submittedName>
        <fullName evidence="8">ECF RNA polymerase sigma factor SigE</fullName>
    </submittedName>
</protein>
<feature type="domain" description="RNA polymerase sigma-70 region 2" evidence="6">
    <location>
        <begin position="14"/>
        <end position="80"/>
    </location>
</feature>
<gene>
    <name evidence="8" type="primary">sigE_1</name>
    <name evidence="8" type="ORF">HDCHBGLK_01018</name>
</gene>
<dbReference type="InterPro" id="IPR014284">
    <property type="entry name" value="RNA_pol_sigma-70_dom"/>
</dbReference>
<evidence type="ECO:0000259" key="7">
    <source>
        <dbReference type="Pfam" id="PF08281"/>
    </source>
</evidence>
<comment type="similarity">
    <text evidence="1">Belongs to the sigma-70 factor family. ECF subfamily.</text>
</comment>
<dbReference type="InterPro" id="IPR013324">
    <property type="entry name" value="RNA_pol_sigma_r3/r4-like"/>
</dbReference>
<accession>A0A494WNF3</accession>
<evidence type="ECO:0000256" key="5">
    <source>
        <dbReference type="ARBA" id="ARBA00023163"/>
    </source>
</evidence>
<dbReference type="GO" id="GO:0003677">
    <property type="term" value="F:DNA binding"/>
    <property type="evidence" value="ECO:0007669"/>
    <property type="project" value="UniProtKB-KW"/>
</dbReference>
<evidence type="ECO:0000313" key="8">
    <source>
        <dbReference type="EMBL" id="QBF73643.1"/>
    </source>
</evidence>
<dbReference type="NCBIfam" id="TIGR02937">
    <property type="entry name" value="sigma70-ECF"/>
    <property type="match status" value="1"/>
</dbReference>
<name>A0A494WNF3_CLOS5</name>
<dbReference type="SUPFAM" id="SSF88946">
    <property type="entry name" value="Sigma2 domain of RNA polymerase sigma factors"/>
    <property type="match status" value="1"/>
</dbReference>
<dbReference type="GO" id="GO:0016987">
    <property type="term" value="F:sigma factor activity"/>
    <property type="evidence" value="ECO:0007669"/>
    <property type="project" value="UniProtKB-KW"/>
</dbReference>
<evidence type="ECO:0000259" key="6">
    <source>
        <dbReference type="Pfam" id="PF04542"/>
    </source>
</evidence>
<keyword evidence="9" id="KW-1185">Reference proteome</keyword>
<evidence type="ECO:0000256" key="4">
    <source>
        <dbReference type="ARBA" id="ARBA00023125"/>
    </source>
</evidence>
<dbReference type="InterPro" id="IPR013325">
    <property type="entry name" value="RNA_pol_sigma_r2"/>
</dbReference>
<dbReference type="PANTHER" id="PTHR43133">
    <property type="entry name" value="RNA POLYMERASE ECF-TYPE SIGMA FACTO"/>
    <property type="match status" value="1"/>
</dbReference>
<proteinExistence type="inferred from homology"/>
<keyword evidence="3" id="KW-0731">Sigma factor</keyword>
<organism evidence="8 9">
    <name type="scientific">Clostridium scindens (strain ATCC 35704 / DSM 5676 / VPI 13733 / 19)</name>
    <dbReference type="NCBI Taxonomy" id="411468"/>
    <lineage>
        <taxon>Bacteria</taxon>
        <taxon>Bacillati</taxon>
        <taxon>Bacillota</taxon>
        <taxon>Clostridia</taxon>
        <taxon>Lachnospirales</taxon>
        <taxon>Lachnospiraceae</taxon>
    </lineage>
</organism>
<dbReference type="AlphaFoldDB" id="A0A494WNF3"/>